<organism evidence="2 3">
    <name type="scientific">Vibrio astriarenae</name>
    <dbReference type="NCBI Taxonomy" id="1481923"/>
    <lineage>
        <taxon>Bacteria</taxon>
        <taxon>Pseudomonadati</taxon>
        <taxon>Pseudomonadota</taxon>
        <taxon>Gammaproteobacteria</taxon>
        <taxon>Vibrionales</taxon>
        <taxon>Vibrionaceae</taxon>
        <taxon>Vibrio</taxon>
    </lineage>
</organism>
<proteinExistence type="predicted"/>
<evidence type="ECO:0008006" key="4">
    <source>
        <dbReference type="Google" id="ProtNLM"/>
    </source>
</evidence>
<dbReference type="RefSeq" id="WP_164648684.1">
    <property type="nucleotide sequence ID" value="NZ_CP047475.1"/>
</dbReference>
<feature type="chain" id="PRO_5031023168" description="Flagellar sheath protein A" evidence="1">
    <location>
        <begin position="20"/>
        <end position="476"/>
    </location>
</feature>
<dbReference type="PROSITE" id="PS51257">
    <property type="entry name" value="PROKAR_LIPOPROTEIN"/>
    <property type="match status" value="1"/>
</dbReference>
<gene>
    <name evidence="2" type="ORF">GT360_09760</name>
</gene>
<name>A0A7Z2T416_9VIBR</name>
<evidence type="ECO:0000256" key="1">
    <source>
        <dbReference type="SAM" id="SignalP"/>
    </source>
</evidence>
<dbReference type="Proteomes" id="UP000464262">
    <property type="component" value="Chromosome 1"/>
</dbReference>
<keyword evidence="3" id="KW-1185">Reference proteome</keyword>
<accession>A0A7Z2T416</accession>
<keyword evidence="1" id="KW-0732">Signal</keyword>
<dbReference type="AlphaFoldDB" id="A0A7Z2T416"/>
<evidence type="ECO:0000313" key="3">
    <source>
        <dbReference type="Proteomes" id="UP000464262"/>
    </source>
</evidence>
<protein>
    <recommendedName>
        <fullName evidence="4">Flagellar sheath protein A</fullName>
    </recommendedName>
</protein>
<dbReference type="KEGG" id="vas:GT360_09760"/>
<sequence length="476" mass="51141">MKKAVVLPIVAALSGALLGCGGGGGGTPPPPAPTKYTFSFIQMEVDKDPDLLSSTCKNPTYFKEYDSGNVDYAKIATTIESVISYDANGEMFKDLTASINSSGTLTFTENDVPDAGFVVVMDNVGSSSSRNYHSLAIQKELLGNYLINVESPQGGNAACYTAGKLSVSDVAKSASLASADGSIAIADYSFETLRNSKITNSASIKREIDIVATSESVLFAGYDASGMINSFAMPKASSLSNDVEGSIPSTVELETLTGFSYVNWTSDSSKSIDSSNVMTYSKDTAFVWQELDLSRTQVNLTDELSYALRNVGEYNGWKVESNKLIASNESFDNELAEAYVYLGNEPEVFCSAAGCSVEGNGVVNTRDENFVRAYIEVGANAKHTIYAIADDRDSVVIPDYEISASYKPEGGENIEFSVIASSDDLNSDFVKLMMFQYHAPLSTEQFVDKVSIVSTPNEAQSNKLDLVKVGYEIIQK</sequence>
<reference evidence="2 3" key="1">
    <citation type="submission" date="2020-01" db="EMBL/GenBank/DDBJ databases">
        <title>Whole genome and functional gene identification of agarase of Vibrio HN897.</title>
        <authorList>
            <person name="Liu Y."/>
            <person name="Zhao Z."/>
        </authorList>
    </citation>
    <scope>NUCLEOTIDE SEQUENCE [LARGE SCALE GENOMIC DNA]</scope>
    <source>
        <strain evidence="2 3">HN897</strain>
    </source>
</reference>
<evidence type="ECO:0000313" key="2">
    <source>
        <dbReference type="EMBL" id="QIA63788.1"/>
    </source>
</evidence>
<dbReference type="EMBL" id="CP047475">
    <property type="protein sequence ID" value="QIA63788.1"/>
    <property type="molecule type" value="Genomic_DNA"/>
</dbReference>
<feature type="signal peptide" evidence="1">
    <location>
        <begin position="1"/>
        <end position="19"/>
    </location>
</feature>